<proteinExistence type="predicted"/>
<reference evidence="7" key="1">
    <citation type="journal article" date="2014" name="Science">
        <title>Nonhuman genetics. Genomic basis for the convergent evolution of electric organs.</title>
        <authorList>
            <person name="Gallant J.R."/>
            <person name="Traeger L.L."/>
            <person name="Volkening J.D."/>
            <person name="Moffett H."/>
            <person name="Chen P.H."/>
            <person name="Novina C.D."/>
            <person name="Phillips G.N.Jr."/>
            <person name="Anand R."/>
            <person name="Wells G.B."/>
            <person name="Pinch M."/>
            <person name="Guth R."/>
            <person name="Unguez G.A."/>
            <person name="Albert J.S."/>
            <person name="Zakon H.H."/>
            <person name="Samanta M.P."/>
            <person name="Sussman M.R."/>
        </authorList>
    </citation>
    <scope>NUCLEOTIDE SEQUENCE [LARGE SCALE GENOMIC DNA]</scope>
</reference>
<dbReference type="Pfam" id="PF26190">
    <property type="entry name" value="Ig_NPHP4_1st"/>
    <property type="match status" value="1"/>
</dbReference>
<dbReference type="GO" id="GO:0035869">
    <property type="term" value="C:ciliary transition zone"/>
    <property type="evidence" value="ECO:0007669"/>
    <property type="project" value="TreeGrafter"/>
</dbReference>
<feature type="domain" description="NPHP4 Ig-like" evidence="5">
    <location>
        <begin position="109"/>
        <end position="205"/>
    </location>
</feature>
<dbReference type="InterPro" id="IPR058685">
    <property type="entry name" value="Ig_NPHP4_4th"/>
</dbReference>
<dbReference type="GO" id="GO:0036064">
    <property type="term" value="C:ciliary basal body"/>
    <property type="evidence" value="ECO:0007669"/>
    <property type="project" value="TreeGrafter"/>
</dbReference>
<evidence type="ECO:0000259" key="2">
    <source>
        <dbReference type="Pfam" id="PF26173"/>
    </source>
</evidence>
<sequence length="528" mass="59579">MQCVLVGGCRPVCFAARNTRTRRAQRLPEIDGELASLLQSRIREVGRALSQVRGETEEVRQRKMDRMAAVHQREERVRHAADLHVIEVYRERCKAEGITTMLSQAITATHTLYATLATAEFFEFVLKNPFNVPQTVTIECDDPELSIIVKAEEWRYFKDLTKTSTPLEAEMFHLKGSGSAPQLYLRPKESVHIPLKYQTFLSGLSWPSKAIFRAEDGQPLAICQVRVEPTPHVVDQTFRFYQPELNFLKKAIRLPPAAASRAGAAHDRHGHASLHVRCSDPSVICHASSAAPGEPQDIYLKVPGAPSPQIKKFFITVDPWLASPAQIWQVYVHYLQRLDVSCVCGTRSWHSLVLRGTQTIRKVQCYTSHPLDLQVDPGEVFALPALAVQDIRLGVRLLRSGASFRYVTAVDVDTRQLVAAWLLSITCRQPVVSRAFEIRVPVGEGRGSTKKLSFTNPYSSSREFRLCSDHPDLLQFKEEHFQVEGGESYSIGLRFAPSQSPGTQEILIFINDVEEKNEETYCIRVVYR</sequence>
<dbReference type="GO" id="GO:1904491">
    <property type="term" value="P:protein localization to ciliary transition zone"/>
    <property type="evidence" value="ECO:0007669"/>
    <property type="project" value="TreeGrafter"/>
</dbReference>
<dbReference type="InterPro" id="IPR058687">
    <property type="entry name" value="Ig_NPHP4_1st"/>
</dbReference>
<feature type="domain" description="NPHP4 SK-like" evidence="2">
    <location>
        <begin position="70"/>
        <end position="105"/>
    </location>
</feature>
<dbReference type="AlphaFoldDB" id="A0A4W4H255"/>
<evidence type="ECO:0000259" key="4">
    <source>
        <dbReference type="Pfam" id="PF26189"/>
    </source>
</evidence>
<dbReference type="GO" id="GO:0097730">
    <property type="term" value="C:non-motile cilium"/>
    <property type="evidence" value="ECO:0007669"/>
    <property type="project" value="InterPro"/>
</dbReference>
<reference evidence="6" key="3">
    <citation type="submission" date="2020-05" db="EMBL/GenBank/DDBJ databases">
        <title>Electrophorus electricus (electric eel) genome, fEleEle1, primary haplotype.</title>
        <authorList>
            <person name="Myers G."/>
            <person name="Meyer A."/>
            <person name="Fedrigo O."/>
            <person name="Formenti G."/>
            <person name="Rhie A."/>
            <person name="Tracey A."/>
            <person name="Sims Y."/>
            <person name="Jarvis E.D."/>
        </authorList>
    </citation>
    <scope>NUCLEOTIDE SEQUENCE [LARGE SCALE GENOMIC DNA]</scope>
</reference>
<accession>A0A4W4H255</accession>
<evidence type="ECO:0000259" key="1">
    <source>
        <dbReference type="Pfam" id="PF26015"/>
    </source>
</evidence>
<feature type="domain" description="NPHP4 Ig-like" evidence="1">
    <location>
        <begin position="345"/>
        <end position="428"/>
    </location>
</feature>
<evidence type="ECO:0000313" key="6">
    <source>
        <dbReference type="Ensembl" id="ENSEEEP00000044135.2"/>
    </source>
</evidence>
<dbReference type="GO" id="GO:0097546">
    <property type="term" value="C:ciliary base"/>
    <property type="evidence" value="ECO:0007669"/>
    <property type="project" value="TreeGrafter"/>
</dbReference>
<dbReference type="InterPro" id="IPR058764">
    <property type="entry name" value="NPHP4_SK"/>
</dbReference>
<protein>
    <recommendedName>
        <fullName evidence="8">Nephrocystin 4</fullName>
    </recommendedName>
</protein>
<dbReference type="InterPro" id="IPR029775">
    <property type="entry name" value="NPHP4"/>
</dbReference>
<dbReference type="GO" id="GO:0090090">
    <property type="term" value="P:negative regulation of canonical Wnt signaling pathway"/>
    <property type="evidence" value="ECO:0007669"/>
    <property type="project" value="InterPro"/>
</dbReference>
<organism evidence="6 7">
    <name type="scientific">Electrophorus electricus</name>
    <name type="common">Electric eel</name>
    <name type="synonym">Gymnotus electricus</name>
    <dbReference type="NCBI Taxonomy" id="8005"/>
    <lineage>
        <taxon>Eukaryota</taxon>
        <taxon>Metazoa</taxon>
        <taxon>Chordata</taxon>
        <taxon>Craniata</taxon>
        <taxon>Vertebrata</taxon>
        <taxon>Euteleostomi</taxon>
        <taxon>Actinopterygii</taxon>
        <taxon>Neopterygii</taxon>
        <taxon>Teleostei</taxon>
        <taxon>Ostariophysi</taxon>
        <taxon>Gymnotiformes</taxon>
        <taxon>Gymnotoidei</taxon>
        <taxon>Gymnotidae</taxon>
        <taxon>Electrophorus</taxon>
    </lineage>
</organism>
<dbReference type="GeneTree" id="ENSGT00510000048827"/>
<dbReference type="Pfam" id="PF26015">
    <property type="entry name" value="Ig_NPH4_3rd"/>
    <property type="match status" value="1"/>
</dbReference>
<keyword evidence="7" id="KW-1185">Reference proteome</keyword>
<dbReference type="Ensembl" id="ENSEEET00000044637.2">
    <property type="protein sequence ID" value="ENSEEEP00000044135.2"/>
    <property type="gene ID" value="ENSEEEG00000020704.2"/>
</dbReference>
<dbReference type="Pfam" id="PF26189">
    <property type="entry name" value="Ig_NPHP4_2nd"/>
    <property type="match status" value="1"/>
</dbReference>
<dbReference type="PANTHER" id="PTHR31043">
    <property type="entry name" value="NEPHROCYSTIN-4"/>
    <property type="match status" value="1"/>
</dbReference>
<reference evidence="6" key="4">
    <citation type="submission" date="2025-08" db="UniProtKB">
        <authorList>
            <consortium name="Ensembl"/>
        </authorList>
    </citation>
    <scope>IDENTIFICATION</scope>
</reference>
<name>A0A4W4H255_ELEEL</name>
<dbReference type="Proteomes" id="UP000314983">
    <property type="component" value="Chromosome 23"/>
</dbReference>
<reference evidence="6" key="5">
    <citation type="submission" date="2025-09" db="UniProtKB">
        <authorList>
            <consortium name="Ensembl"/>
        </authorList>
    </citation>
    <scope>IDENTIFICATION</scope>
</reference>
<dbReference type="Pfam" id="PF26187">
    <property type="entry name" value="Ig_NPHP4_4th"/>
    <property type="match status" value="1"/>
</dbReference>
<feature type="domain" description="NPHP4 Ig-like" evidence="3">
    <location>
        <begin position="433"/>
        <end position="528"/>
    </location>
</feature>
<dbReference type="Pfam" id="PF26173">
    <property type="entry name" value="NPHP4_SK"/>
    <property type="match status" value="1"/>
</dbReference>
<evidence type="ECO:0000259" key="5">
    <source>
        <dbReference type="Pfam" id="PF26190"/>
    </source>
</evidence>
<feature type="domain" description="NPHP4 Ig-like" evidence="4">
    <location>
        <begin position="238"/>
        <end position="333"/>
    </location>
</feature>
<dbReference type="InterPro" id="IPR058686">
    <property type="entry name" value="Ig_NPHP4_3rd"/>
</dbReference>
<dbReference type="InterPro" id="IPR058688">
    <property type="entry name" value="Ig_NPHP4_2nd"/>
</dbReference>
<reference evidence="7" key="2">
    <citation type="journal article" date="2017" name="Sci. Adv.">
        <title>A tail of two voltages: Proteomic comparison of the three electric organs of the electric eel.</title>
        <authorList>
            <person name="Traeger L.L."/>
            <person name="Sabat G."/>
            <person name="Barrett-Wilt G.A."/>
            <person name="Wells G.B."/>
            <person name="Sussman M.R."/>
        </authorList>
    </citation>
    <scope>NUCLEOTIDE SEQUENCE [LARGE SCALE GENOMIC DNA]</scope>
</reference>
<evidence type="ECO:0008006" key="8">
    <source>
        <dbReference type="Google" id="ProtNLM"/>
    </source>
</evidence>
<evidence type="ECO:0000259" key="3">
    <source>
        <dbReference type="Pfam" id="PF26187"/>
    </source>
</evidence>
<evidence type="ECO:0000313" key="7">
    <source>
        <dbReference type="Proteomes" id="UP000314983"/>
    </source>
</evidence>
<dbReference type="PANTHER" id="PTHR31043:SF3">
    <property type="entry name" value="NEPHROCYSTIN-4"/>
    <property type="match status" value="1"/>
</dbReference>